<dbReference type="EMBL" id="CM037153">
    <property type="protein sequence ID" value="KAH7856437.1"/>
    <property type="molecule type" value="Genomic_DNA"/>
</dbReference>
<accession>A0ACB7YSG9</accession>
<protein>
    <submittedName>
        <fullName evidence="1">Uncharacterized protein</fullName>
    </submittedName>
</protein>
<proteinExistence type="predicted"/>
<gene>
    <name evidence="1" type="ORF">Vadar_001451</name>
</gene>
<dbReference type="Proteomes" id="UP000828048">
    <property type="component" value="Chromosome 3"/>
</dbReference>
<reference evidence="1 2" key="1">
    <citation type="journal article" date="2021" name="Hortic Res">
        <title>High-quality reference genome and annotation aids understanding of berry development for evergreen blueberry (Vaccinium darrowii).</title>
        <authorList>
            <person name="Yu J."/>
            <person name="Hulse-Kemp A.M."/>
            <person name="Babiker E."/>
            <person name="Staton M."/>
        </authorList>
    </citation>
    <scope>NUCLEOTIDE SEQUENCE [LARGE SCALE GENOMIC DNA]</scope>
    <source>
        <strain evidence="2">cv. NJ 8807/NJ 8810</strain>
        <tissue evidence="1">Young leaf</tissue>
    </source>
</reference>
<name>A0ACB7YSG9_9ERIC</name>
<keyword evidence="2" id="KW-1185">Reference proteome</keyword>
<sequence>MTTVNTAAKTLVAVASKTKADRWRPADHMRYMLMLMTWTAVWFLRALIDHLPSSLVGPEPSYLLQGYSSSAAATAAGNGSFDFPPLPSSALTPSSSLDLVHDHAPPSAQGLGRSLTHIFALLNEMPASSRKYQFAVSMADKIVDENTRNGHVELMQINRVALSSAFARTLHLLYRSLKSTSLSADEHHSGPYAWAARVVRALPMGSVLYPYVRSLGICVGTIYSAVVAGGAQTEKERRGAARGEDSGDVVAEKHAQELMWITNKMMMCGAVDEAVVQWSLASGLASLSLSASPRVQGSIVKISSILIGELTRGGLEVPGQVKYRLLVHWLPLLCFAENGLSYPVLTGYEKIETERTIDQVISTLPQAEQEVILTNWLQDFSITSSDWPNLQISYDRWCHSTRKVLIDDERDSSHCPVNSRTFLSCKATQPRIGGTGVADVSSITQNLSFWRENSSNDEQQEPRIWHSVHESSSN</sequence>
<comment type="caution">
    <text evidence="1">The sequence shown here is derived from an EMBL/GenBank/DDBJ whole genome shotgun (WGS) entry which is preliminary data.</text>
</comment>
<organism evidence="1 2">
    <name type="scientific">Vaccinium darrowii</name>
    <dbReference type="NCBI Taxonomy" id="229202"/>
    <lineage>
        <taxon>Eukaryota</taxon>
        <taxon>Viridiplantae</taxon>
        <taxon>Streptophyta</taxon>
        <taxon>Embryophyta</taxon>
        <taxon>Tracheophyta</taxon>
        <taxon>Spermatophyta</taxon>
        <taxon>Magnoliopsida</taxon>
        <taxon>eudicotyledons</taxon>
        <taxon>Gunneridae</taxon>
        <taxon>Pentapetalae</taxon>
        <taxon>asterids</taxon>
        <taxon>Ericales</taxon>
        <taxon>Ericaceae</taxon>
        <taxon>Vaccinioideae</taxon>
        <taxon>Vaccinieae</taxon>
        <taxon>Vaccinium</taxon>
    </lineage>
</organism>
<evidence type="ECO:0000313" key="2">
    <source>
        <dbReference type="Proteomes" id="UP000828048"/>
    </source>
</evidence>
<evidence type="ECO:0000313" key="1">
    <source>
        <dbReference type="EMBL" id="KAH7856437.1"/>
    </source>
</evidence>